<reference evidence="2" key="1">
    <citation type="submission" date="2019-04" db="EMBL/GenBank/DDBJ databases">
        <title>Friends and foes A comparative genomics studyof 23 Aspergillus species from section Flavi.</title>
        <authorList>
            <consortium name="DOE Joint Genome Institute"/>
            <person name="Kjaerbolling I."/>
            <person name="Vesth T."/>
            <person name="Frisvad J.C."/>
            <person name="Nybo J.L."/>
            <person name="Theobald S."/>
            <person name="Kildgaard S."/>
            <person name="Isbrandt T."/>
            <person name="Kuo A."/>
            <person name="Sato A."/>
            <person name="Lyhne E.K."/>
            <person name="Kogle M.E."/>
            <person name="Wiebenga A."/>
            <person name="Kun R.S."/>
            <person name="Lubbers R.J."/>
            <person name="Makela M.R."/>
            <person name="Barry K."/>
            <person name="Chovatia M."/>
            <person name="Clum A."/>
            <person name="Daum C."/>
            <person name="Haridas S."/>
            <person name="He G."/>
            <person name="LaButti K."/>
            <person name="Lipzen A."/>
            <person name="Mondo S."/>
            <person name="Riley R."/>
            <person name="Salamov A."/>
            <person name="Simmons B.A."/>
            <person name="Magnuson J.K."/>
            <person name="Henrissat B."/>
            <person name="Mortensen U.H."/>
            <person name="Larsen T.O."/>
            <person name="Devries R.P."/>
            <person name="Grigoriev I.V."/>
            <person name="Machida M."/>
            <person name="Baker S.E."/>
            <person name="Andersen M.R."/>
        </authorList>
    </citation>
    <scope>NUCLEOTIDE SEQUENCE [LARGE SCALE GENOMIC DNA]</scope>
    <source>
        <strain evidence="2">CBS 553.77</strain>
    </source>
</reference>
<proteinExistence type="predicted"/>
<dbReference type="InterPro" id="IPR011009">
    <property type="entry name" value="Kinase-like_dom_sf"/>
</dbReference>
<sequence length="461" mass="53278">MMVNLLPYDDAAWEESEKGADAWLGSLHDQERYLAITKFLLSYRPGKPTQLTTIVGGSNVSFRLTYRENSSVVLRMPIPFLSIFPEEKLQYEIATMQCLKDNTTLPLPRILGYGPAAANPLQLGPFLILEYIDHETDLGTLLNTPNVSQDVRPVLDPNINLPILERAYDQFSDILLQLSRVTFWRIGSLILQETVDGSQRIGARPLPIHWNELVRLGAFPRSELSSSSTTFPTAASYLTELADMHIKHLLHQPHDSITSESDCRQKFLARLLFRKLARQGRLLPASTDKGPFKLWCDDLRPDSVLLNINHDVVGVIDWEYSYAAPLEFSCTPPWWLLLETPEKWSEGLESWTRKFDERLKVFLSLLRRREDRLIEEGTFREEDRLSGPMTKSWETGQFWVIYAAQRNFAFDLVFRQKLDRIFLGPQLNWDSDWEDRVGLLSKKERLELDELVRCKLEKDSH</sequence>
<dbReference type="InterPro" id="IPR051678">
    <property type="entry name" value="AGP_Transferase"/>
</dbReference>
<keyword evidence="2" id="KW-1185">Reference proteome</keyword>
<evidence type="ECO:0000313" key="1">
    <source>
        <dbReference type="EMBL" id="KAE8352431.1"/>
    </source>
</evidence>
<organism evidence="1 2">
    <name type="scientific">Aspergillus coremiiformis</name>
    <dbReference type="NCBI Taxonomy" id="138285"/>
    <lineage>
        <taxon>Eukaryota</taxon>
        <taxon>Fungi</taxon>
        <taxon>Dikarya</taxon>
        <taxon>Ascomycota</taxon>
        <taxon>Pezizomycotina</taxon>
        <taxon>Eurotiomycetes</taxon>
        <taxon>Eurotiomycetidae</taxon>
        <taxon>Eurotiales</taxon>
        <taxon>Aspergillaceae</taxon>
        <taxon>Aspergillus</taxon>
        <taxon>Aspergillus subgen. Circumdati</taxon>
    </lineage>
</organism>
<accession>A0A5N6Z439</accession>
<gene>
    <name evidence="1" type="ORF">BDV28DRAFT_125779</name>
</gene>
<dbReference type="OrthoDB" id="5412996at2759"/>
<dbReference type="PANTHER" id="PTHR21310:SF37">
    <property type="entry name" value="AMINOGLYCOSIDE PHOSPHOTRANSFERASE DOMAIN-CONTAINING PROTEIN"/>
    <property type="match status" value="1"/>
</dbReference>
<protein>
    <submittedName>
        <fullName evidence="1">Phosphotransferase family protein</fullName>
    </submittedName>
</protein>
<name>A0A5N6Z439_9EURO</name>
<dbReference type="AlphaFoldDB" id="A0A5N6Z439"/>
<dbReference type="EMBL" id="ML739131">
    <property type="protein sequence ID" value="KAE8352431.1"/>
    <property type="molecule type" value="Genomic_DNA"/>
</dbReference>
<dbReference type="Gene3D" id="3.30.200.20">
    <property type="entry name" value="Phosphorylase Kinase, domain 1"/>
    <property type="match status" value="1"/>
</dbReference>
<evidence type="ECO:0000313" key="2">
    <source>
        <dbReference type="Proteomes" id="UP000327118"/>
    </source>
</evidence>
<dbReference type="Proteomes" id="UP000327118">
    <property type="component" value="Unassembled WGS sequence"/>
</dbReference>
<dbReference type="PANTHER" id="PTHR21310">
    <property type="entry name" value="AMINOGLYCOSIDE PHOSPHOTRANSFERASE-RELATED-RELATED"/>
    <property type="match status" value="1"/>
</dbReference>
<dbReference type="GO" id="GO:0016740">
    <property type="term" value="F:transferase activity"/>
    <property type="evidence" value="ECO:0007669"/>
    <property type="project" value="UniProtKB-KW"/>
</dbReference>
<keyword evidence="1" id="KW-0808">Transferase</keyword>
<dbReference type="SUPFAM" id="SSF56112">
    <property type="entry name" value="Protein kinase-like (PK-like)"/>
    <property type="match status" value="1"/>
</dbReference>